<feature type="transmembrane region" description="Helical" evidence="2">
    <location>
        <begin position="134"/>
        <end position="151"/>
    </location>
</feature>
<organism evidence="4 5">
    <name type="scientific">Guyparkeria halophila</name>
    <dbReference type="NCBI Taxonomy" id="47960"/>
    <lineage>
        <taxon>Bacteria</taxon>
        <taxon>Pseudomonadati</taxon>
        <taxon>Pseudomonadota</taxon>
        <taxon>Gammaproteobacteria</taxon>
        <taxon>Chromatiales</taxon>
        <taxon>Thioalkalibacteraceae</taxon>
        <taxon>Guyparkeria</taxon>
    </lineage>
</organism>
<feature type="compositionally biased region" description="Low complexity" evidence="1">
    <location>
        <begin position="261"/>
        <end position="271"/>
    </location>
</feature>
<dbReference type="RefSeq" id="WP_322521559.1">
    <property type="nucleotide sequence ID" value="NZ_CP140153.1"/>
</dbReference>
<dbReference type="Gene3D" id="1.10.260.40">
    <property type="entry name" value="lambda repressor-like DNA-binding domains"/>
    <property type="match status" value="1"/>
</dbReference>
<dbReference type="SUPFAM" id="SSF47413">
    <property type="entry name" value="lambda repressor-like DNA-binding domains"/>
    <property type="match status" value="1"/>
</dbReference>
<accession>A0ABZ0YX15</accession>
<feature type="compositionally biased region" description="Polar residues" evidence="1">
    <location>
        <begin position="171"/>
        <end position="180"/>
    </location>
</feature>
<dbReference type="InterPro" id="IPR050400">
    <property type="entry name" value="Bact_Cytoskel_RodZ"/>
</dbReference>
<dbReference type="Pfam" id="PF13413">
    <property type="entry name" value="HTH_25"/>
    <property type="match status" value="1"/>
</dbReference>
<evidence type="ECO:0000256" key="1">
    <source>
        <dbReference type="SAM" id="MobiDB-lite"/>
    </source>
</evidence>
<dbReference type="PANTHER" id="PTHR34475:SF1">
    <property type="entry name" value="CYTOSKELETON PROTEIN RODZ"/>
    <property type="match status" value="1"/>
</dbReference>
<evidence type="ECO:0000313" key="4">
    <source>
        <dbReference type="EMBL" id="WQH16568.1"/>
    </source>
</evidence>
<reference evidence="4 5" key="1">
    <citation type="submission" date="2023-11" db="EMBL/GenBank/DDBJ databases">
        <title>MicrobeMod: A computational toolkit for identifying prokaryotic methylation and restriction-modification with nanopore sequencing.</title>
        <authorList>
            <person name="Crits-Christoph A."/>
            <person name="Kang S.C."/>
            <person name="Lee H."/>
            <person name="Ostrov N."/>
        </authorList>
    </citation>
    <scope>NUCLEOTIDE SEQUENCE [LARGE SCALE GENOMIC DNA]</scope>
    <source>
        <strain evidence="4 5">ATCC 49870</strain>
    </source>
</reference>
<name>A0ABZ0YX15_9GAMM</name>
<sequence length="351" mass="36686">MSEQERREPAVGATAHEPDEAITLGQEIAGPSVGERIRRGREAAGLSAADLAQPLNLDLKVIECIERDELDAVPGRPYILAYLRTWAGQLGLDGDELIAQYNAQRAPDNGTVQGGIHPTLDVMEPRGGGVGRRLLGWLGILIVIAIVVLALSRLDADRVQSWWTDLRGETAESSTDTGPASVTEDDSAGERPAIDGALDEPPAPPTEAPSPTESVSLALPGERLAAIGAAIEGREPAEDESGQSAGQSAGEADNEPDADESAAPAADKPPALLLRATSADSWVEVRDGNGERLMYDVLAAGEERAFAEANGPFSLVLGQPEGIEVEYQGKPVDLGEPSGDTGVLRTTVGNS</sequence>
<keyword evidence="2" id="KW-1133">Transmembrane helix</keyword>
<dbReference type="EMBL" id="CP140153">
    <property type="protein sequence ID" value="WQH16568.1"/>
    <property type="molecule type" value="Genomic_DNA"/>
</dbReference>
<evidence type="ECO:0000313" key="5">
    <source>
        <dbReference type="Proteomes" id="UP001327459"/>
    </source>
</evidence>
<dbReference type="Proteomes" id="UP001327459">
    <property type="component" value="Chromosome"/>
</dbReference>
<dbReference type="CDD" id="cd00093">
    <property type="entry name" value="HTH_XRE"/>
    <property type="match status" value="1"/>
</dbReference>
<feature type="region of interest" description="Disordered" evidence="1">
    <location>
        <begin position="168"/>
        <end position="214"/>
    </location>
</feature>
<feature type="region of interest" description="Disordered" evidence="1">
    <location>
        <begin position="1"/>
        <end position="20"/>
    </location>
</feature>
<dbReference type="PANTHER" id="PTHR34475">
    <property type="match status" value="1"/>
</dbReference>
<dbReference type="Pfam" id="PF13464">
    <property type="entry name" value="RodZ_C"/>
    <property type="match status" value="1"/>
</dbReference>
<keyword evidence="2" id="KW-0812">Transmembrane</keyword>
<evidence type="ECO:0000259" key="3">
    <source>
        <dbReference type="Pfam" id="PF13464"/>
    </source>
</evidence>
<feature type="region of interest" description="Disordered" evidence="1">
    <location>
        <begin position="234"/>
        <end position="272"/>
    </location>
</feature>
<feature type="region of interest" description="Disordered" evidence="1">
    <location>
        <begin position="330"/>
        <end position="351"/>
    </location>
</feature>
<evidence type="ECO:0000256" key="2">
    <source>
        <dbReference type="SAM" id="Phobius"/>
    </source>
</evidence>
<keyword evidence="2" id="KW-0472">Membrane</keyword>
<dbReference type="InterPro" id="IPR025194">
    <property type="entry name" value="RodZ-like_C"/>
</dbReference>
<protein>
    <submittedName>
        <fullName evidence="4">DUF4115 domain-containing protein</fullName>
    </submittedName>
</protein>
<gene>
    <name evidence="4" type="ORF">SR882_01325</name>
</gene>
<feature type="domain" description="Cytoskeleton protein RodZ-like C-terminal" evidence="3">
    <location>
        <begin position="278"/>
        <end position="339"/>
    </location>
</feature>
<keyword evidence="5" id="KW-1185">Reference proteome</keyword>
<dbReference type="InterPro" id="IPR001387">
    <property type="entry name" value="Cro/C1-type_HTH"/>
</dbReference>
<proteinExistence type="predicted"/>
<dbReference type="InterPro" id="IPR010982">
    <property type="entry name" value="Lambda_DNA-bd_dom_sf"/>
</dbReference>